<protein>
    <submittedName>
        <fullName evidence="4">UBX domain-containing protein</fullName>
    </submittedName>
</protein>
<dbReference type="WBParaSite" id="nRc.2.0.1.t07919-RA">
    <property type="protein sequence ID" value="nRc.2.0.1.t07919-RA"/>
    <property type="gene ID" value="nRc.2.0.1.g07919"/>
</dbReference>
<sequence>FNTLNTLSDVPKPAKVEKIYCFHTITIILRCDELVKFTQSMEQKVEEFCAITGAEANIARSFLELSGLNIEAAINFYLTDSTPAFESQQPTTSANSLVERRPIPKTSGTLVNESFQASYDEHIKVMKSKTQSNVESDQEIVVEQPSNGGFSKRRTLESLFRPPIEIMHRGSFETAKHEAFQKKRWILVNIQNVEEFSCQVLNRDIWNHTMVKDLVSNNFVFWQTLKYLMLKQLNGEINPVTAEKIYHDSAEGNRFGTYYRVDSFPFVAIIDPVTGEMVKTIRNPKDTVCFCDTLIHFLENNVNSSSMKILTSFVNKPSPEHRTVQHNSGSTGKRKLPQQSVEEEAEELSSCGITGKSSKLDDEKNSDLTNVEIQLKMTFLEPSTSSNGVSMHTPKSNGFLPRESWKDHESSNGYEIQLMFRLPDGQRKIMTMKCDSKFRALKLLAKDYLHLPFEEYEYVLNHPRRILNESDDSTTLEDLGFNKQEIIYIEKPVSLYNKIAEFCGSQGIGPPYN</sequence>
<dbReference type="GO" id="GO:0005634">
    <property type="term" value="C:nucleus"/>
    <property type="evidence" value="ECO:0007669"/>
    <property type="project" value="TreeGrafter"/>
</dbReference>
<dbReference type="AlphaFoldDB" id="A0A915I3A6"/>
<dbReference type="Pfam" id="PF14555">
    <property type="entry name" value="UBA_4"/>
    <property type="match status" value="1"/>
</dbReference>
<dbReference type="SUPFAM" id="SSF46934">
    <property type="entry name" value="UBA-like"/>
    <property type="match status" value="1"/>
</dbReference>
<dbReference type="InterPro" id="IPR006577">
    <property type="entry name" value="UAS"/>
</dbReference>
<dbReference type="SMART" id="SM00594">
    <property type="entry name" value="UAS"/>
    <property type="match status" value="1"/>
</dbReference>
<dbReference type="Gene3D" id="1.10.8.10">
    <property type="entry name" value="DNA helicase RuvA subunit, C-terminal domain"/>
    <property type="match status" value="1"/>
</dbReference>
<reference evidence="4" key="1">
    <citation type="submission" date="2022-11" db="UniProtKB">
        <authorList>
            <consortium name="WormBaseParasite"/>
        </authorList>
    </citation>
    <scope>IDENTIFICATION</scope>
</reference>
<evidence type="ECO:0000259" key="2">
    <source>
        <dbReference type="PROSITE" id="PS50033"/>
    </source>
</evidence>
<dbReference type="Pfam" id="PF13899">
    <property type="entry name" value="Thioredoxin_7"/>
    <property type="match status" value="1"/>
</dbReference>
<dbReference type="InterPro" id="IPR029071">
    <property type="entry name" value="Ubiquitin-like_domsf"/>
</dbReference>
<dbReference type="PROSITE" id="PS50033">
    <property type="entry name" value="UBX"/>
    <property type="match status" value="1"/>
</dbReference>
<feature type="domain" description="UBX" evidence="2">
    <location>
        <begin position="418"/>
        <end position="489"/>
    </location>
</feature>
<dbReference type="InterPro" id="IPR036249">
    <property type="entry name" value="Thioredoxin-like_sf"/>
</dbReference>
<dbReference type="Proteomes" id="UP000887565">
    <property type="component" value="Unplaced"/>
</dbReference>
<organism evidence="3 4">
    <name type="scientific">Romanomermis culicivorax</name>
    <name type="common">Nematode worm</name>
    <dbReference type="NCBI Taxonomy" id="13658"/>
    <lineage>
        <taxon>Eukaryota</taxon>
        <taxon>Metazoa</taxon>
        <taxon>Ecdysozoa</taxon>
        <taxon>Nematoda</taxon>
        <taxon>Enoplea</taxon>
        <taxon>Dorylaimia</taxon>
        <taxon>Mermithida</taxon>
        <taxon>Mermithoidea</taxon>
        <taxon>Mermithidae</taxon>
        <taxon>Romanomermis</taxon>
    </lineage>
</organism>
<dbReference type="InterPro" id="IPR050730">
    <property type="entry name" value="UBX_domain-protein"/>
</dbReference>
<keyword evidence="3" id="KW-1185">Reference proteome</keyword>
<dbReference type="PANTHER" id="PTHR23322:SF6">
    <property type="entry name" value="UBX DOMAIN-CONTAINING PROTEIN 7"/>
    <property type="match status" value="1"/>
</dbReference>
<dbReference type="Pfam" id="PF00789">
    <property type="entry name" value="UBX"/>
    <property type="match status" value="1"/>
</dbReference>
<dbReference type="Gene3D" id="3.10.20.90">
    <property type="entry name" value="Phosphatidylinositol 3-kinase Catalytic Subunit, Chain A, domain 1"/>
    <property type="match status" value="1"/>
</dbReference>
<accession>A0A915I3A6</accession>
<evidence type="ECO:0000256" key="1">
    <source>
        <dbReference type="SAM" id="MobiDB-lite"/>
    </source>
</evidence>
<dbReference type="Gene3D" id="3.40.30.10">
    <property type="entry name" value="Glutaredoxin"/>
    <property type="match status" value="1"/>
</dbReference>
<feature type="region of interest" description="Disordered" evidence="1">
    <location>
        <begin position="383"/>
        <end position="404"/>
    </location>
</feature>
<evidence type="ECO:0000313" key="4">
    <source>
        <dbReference type="WBParaSite" id="nRc.2.0.1.t07919-RA"/>
    </source>
</evidence>
<feature type="compositionally biased region" description="Polar residues" evidence="1">
    <location>
        <begin position="383"/>
        <end position="396"/>
    </location>
</feature>
<dbReference type="GO" id="GO:0043130">
    <property type="term" value="F:ubiquitin binding"/>
    <property type="evidence" value="ECO:0007669"/>
    <property type="project" value="TreeGrafter"/>
</dbReference>
<dbReference type="SUPFAM" id="SSF52833">
    <property type="entry name" value="Thioredoxin-like"/>
    <property type="match status" value="1"/>
</dbReference>
<dbReference type="CDD" id="cd02958">
    <property type="entry name" value="UAS"/>
    <property type="match status" value="1"/>
</dbReference>
<dbReference type="PANTHER" id="PTHR23322">
    <property type="entry name" value="FAS-ASSOCIATED PROTEIN"/>
    <property type="match status" value="1"/>
</dbReference>
<dbReference type="InterPro" id="IPR009060">
    <property type="entry name" value="UBA-like_sf"/>
</dbReference>
<proteinExistence type="predicted"/>
<dbReference type="InterPro" id="IPR001012">
    <property type="entry name" value="UBX_dom"/>
</dbReference>
<evidence type="ECO:0000313" key="3">
    <source>
        <dbReference type="Proteomes" id="UP000887565"/>
    </source>
</evidence>
<dbReference type="SUPFAM" id="SSF54236">
    <property type="entry name" value="Ubiquitin-like"/>
    <property type="match status" value="1"/>
</dbReference>
<feature type="region of interest" description="Disordered" evidence="1">
    <location>
        <begin position="317"/>
        <end position="363"/>
    </location>
</feature>
<name>A0A915I3A6_ROMCU</name>
<dbReference type="CDD" id="cd14348">
    <property type="entry name" value="UBA_p47"/>
    <property type="match status" value="1"/>
</dbReference>
<dbReference type="OMA" id="PPLELMY"/>
<dbReference type="GO" id="GO:0043161">
    <property type="term" value="P:proteasome-mediated ubiquitin-dependent protein catabolic process"/>
    <property type="evidence" value="ECO:0007669"/>
    <property type="project" value="TreeGrafter"/>
</dbReference>